<dbReference type="EMBL" id="DSUH01000190">
    <property type="protein sequence ID" value="HGU32778.1"/>
    <property type="molecule type" value="Genomic_DNA"/>
</dbReference>
<dbReference type="InterPro" id="IPR006860">
    <property type="entry name" value="FecR"/>
</dbReference>
<dbReference type="PANTHER" id="PTHR38731">
    <property type="entry name" value="LIPL45-RELATED LIPOPROTEIN-RELATED"/>
    <property type="match status" value="1"/>
</dbReference>
<protein>
    <recommendedName>
        <fullName evidence="1">FecR protein domain-containing protein</fullName>
    </recommendedName>
</protein>
<sequence length="148" mass="15876">MKRLLWLMVLLGVGWVGAVFSVHAETIGVVQIASGPCSLIRDGQASGIQIGLKLQENDVLETGAEGTLGIVLRDDTLLSIGPNSRFVLDRFAFSPADEQLGLAARLNRGIMMMVSGQIARMAPESVRIETPMALLGIRGTRFAIKVSE</sequence>
<reference evidence="2" key="1">
    <citation type="journal article" date="2020" name="mSystems">
        <title>Genome- and Community-Level Interaction Insights into Carbon Utilization and Element Cycling Functions of Hydrothermarchaeota in Hydrothermal Sediment.</title>
        <authorList>
            <person name="Zhou Z."/>
            <person name="Liu Y."/>
            <person name="Xu W."/>
            <person name="Pan J."/>
            <person name="Luo Z.H."/>
            <person name="Li M."/>
        </authorList>
    </citation>
    <scope>NUCLEOTIDE SEQUENCE [LARGE SCALE GENOMIC DNA]</scope>
    <source>
        <strain evidence="2">SpSt-477</strain>
    </source>
</reference>
<name>A0A7C4RSR7_9BACT</name>
<feature type="domain" description="FecR protein" evidence="1">
    <location>
        <begin position="58"/>
        <end position="145"/>
    </location>
</feature>
<accession>A0A7C4RSR7</accession>
<dbReference type="PANTHER" id="PTHR38731:SF1">
    <property type="entry name" value="FECR PROTEIN DOMAIN-CONTAINING PROTEIN"/>
    <property type="match status" value="1"/>
</dbReference>
<dbReference type="AlphaFoldDB" id="A0A7C4RSR7"/>
<comment type="caution">
    <text evidence="2">The sequence shown here is derived from an EMBL/GenBank/DDBJ whole genome shotgun (WGS) entry which is preliminary data.</text>
</comment>
<organism evidence="2">
    <name type="scientific">Desulfatirhabdium butyrativorans</name>
    <dbReference type="NCBI Taxonomy" id="340467"/>
    <lineage>
        <taxon>Bacteria</taxon>
        <taxon>Pseudomonadati</taxon>
        <taxon>Thermodesulfobacteriota</taxon>
        <taxon>Desulfobacteria</taxon>
        <taxon>Desulfobacterales</taxon>
        <taxon>Desulfatirhabdiaceae</taxon>
        <taxon>Desulfatirhabdium</taxon>
    </lineage>
</organism>
<proteinExistence type="predicted"/>
<evidence type="ECO:0000313" key="2">
    <source>
        <dbReference type="EMBL" id="HGU32778.1"/>
    </source>
</evidence>
<evidence type="ECO:0000259" key="1">
    <source>
        <dbReference type="Pfam" id="PF04773"/>
    </source>
</evidence>
<dbReference type="Pfam" id="PF04773">
    <property type="entry name" value="FecR"/>
    <property type="match status" value="1"/>
</dbReference>
<gene>
    <name evidence="2" type="ORF">ENS29_07980</name>
</gene>